<dbReference type="InterPro" id="IPR036525">
    <property type="entry name" value="Tubulin/FtsZ_GTPase_sf"/>
</dbReference>
<keyword evidence="1" id="KW-0175">Coiled coil</keyword>
<dbReference type="SUPFAM" id="SSF52490">
    <property type="entry name" value="Tubulin nucleotide-binding domain-like"/>
    <property type="match status" value="1"/>
</dbReference>
<feature type="coiled-coil region" evidence="1">
    <location>
        <begin position="573"/>
        <end position="672"/>
    </location>
</feature>
<name>A0A497EQP0_9CREN</name>
<dbReference type="Pfam" id="PF13809">
    <property type="entry name" value="Tubulin_2"/>
    <property type="match status" value="1"/>
</dbReference>
<dbReference type="GO" id="GO:0007017">
    <property type="term" value="P:microtubule-based process"/>
    <property type="evidence" value="ECO:0007669"/>
    <property type="project" value="InterPro"/>
</dbReference>
<evidence type="ECO:0000313" key="3">
    <source>
        <dbReference type="Proteomes" id="UP000278475"/>
    </source>
</evidence>
<comment type="caution">
    <text evidence="2">The sequence shown here is derived from an EMBL/GenBank/DDBJ whole genome shotgun (WGS) entry which is preliminary data.</text>
</comment>
<proteinExistence type="predicted"/>
<reference evidence="2 3" key="1">
    <citation type="submission" date="2018-06" db="EMBL/GenBank/DDBJ databases">
        <title>Extensive metabolic versatility and redundancy in microbially diverse, dynamic hydrothermal sediments.</title>
        <authorList>
            <person name="Dombrowski N."/>
            <person name="Teske A."/>
            <person name="Baker B.J."/>
        </authorList>
    </citation>
    <scope>NUCLEOTIDE SEQUENCE [LARGE SCALE GENOMIC DNA]</scope>
    <source>
        <strain evidence="2">B66_G16</strain>
    </source>
</reference>
<accession>A0A497EQP0</accession>
<organism evidence="2 3">
    <name type="scientific">Thermoproteota archaeon</name>
    <dbReference type="NCBI Taxonomy" id="2056631"/>
    <lineage>
        <taxon>Archaea</taxon>
        <taxon>Thermoproteota</taxon>
    </lineage>
</organism>
<dbReference type="Proteomes" id="UP000278475">
    <property type="component" value="Unassembled WGS sequence"/>
</dbReference>
<dbReference type="InterPro" id="IPR017975">
    <property type="entry name" value="Tubulin_CS"/>
</dbReference>
<gene>
    <name evidence="2" type="ORF">DRJ31_04130</name>
</gene>
<evidence type="ECO:0000256" key="1">
    <source>
        <dbReference type="SAM" id="Coils"/>
    </source>
</evidence>
<protein>
    <submittedName>
        <fullName evidence="2">Uncharacterized protein</fullName>
    </submittedName>
</protein>
<sequence length="879" mass="99719">MERMYANSIHIIGLGGAGTNIVETFLSDERTINLLKREGIRLSLMALDVADQDIKSLQHTYEQVLKRIKAEGIPLDRLRLIAASVKSPTPDAMFDFVYDKFQDYLLREGVKLKEYRPWLSSAIEIPPLTGGVGRRRALSKAIYALNYYQLGIIQNYINAFKDQLAASIFTPIVLIVFGLGGGTGSGMVLDFVRQLRKVLGTGVAIIGLCILPCQADDPPAKGHAAYTSLMELALMLNRDLNNKVVEAYGEVYENAFNAMMFIPLAPVYGRTGNLAEAKRVIDKALVDMIYLMMDFDIADLLNGIGAEVGLTDNFINAISMMRIIYPVDDYIHALKAYIEKLTGLGRVIEEKLKVMDLVSRLLDLRKKDLTELYKKYLIETGAYVEERFDESLKELLRTSTNLDQNYLMQLKSLEDSIKAWIEDLNKGLSTIGMYAKEGGVEDAVAKNIQEGLNLLQNVAKSYEEFSQVAEAIIGRLQDLVPSARSITAGQRNLISGFVNLLRLTDTGLKCIYSYLEARALADILFKLYSKLPKTEENEKILSSLRKIGSIELQVIFNVISTLFNKPTSEVKFLDSLLTEVRILRNTLNDARNALQGELDMMLERIKLAEAEVRDAQKEFKKSLMPFSKKKIKQRLDELEKNLASLNAKKAIIDAELNKVEELISLYSDIEKKLDAVSDYRKNLYYTVELEKEYYDRMTRITKAKSVFERVAELSQEEQLKIMHKILAGEEESLSREGILKEIINRETFREYMRSVIRGFRNSSIFGFAPRYRTDYIWITVAAPPGMWDQDLNEELFTAFAGYITGEVSRNITIRVIDSRDPWVISLFAVAGRGKIEDLENIVEMRSLYEKASSAEKALSRSFLVEHELELEKLYENLSK</sequence>
<dbReference type="EMBL" id="QMQV01000027">
    <property type="protein sequence ID" value="RLE49663.1"/>
    <property type="molecule type" value="Genomic_DNA"/>
</dbReference>
<evidence type="ECO:0000313" key="2">
    <source>
        <dbReference type="EMBL" id="RLE49663.1"/>
    </source>
</evidence>
<dbReference type="GO" id="GO:0005874">
    <property type="term" value="C:microtubule"/>
    <property type="evidence" value="ECO:0007669"/>
    <property type="project" value="InterPro"/>
</dbReference>
<dbReference type="AlphaFoldDB" id="A0A497EQP0"/>
<dbReference type="PROSITE" id="PS00227">
    <property type="entry name" value="TUBULIN"/>
    <property type="match status" value="1"/>
</dbReference>
<dbReference type="InterPro" id="IPR025904">
    <property type="entry name" value="Tubulin-like"/>
</dbReference>
<dbReference type="Gene3D" id="3.40.50.1440">
    <property type="entry name" value="Tubulin/FtsZ, GTPase domain"/>
    <property type="match status" value="1"/>
</dbReference>
<dbReference type="GO" id="GO:0005525">
    <property type="term" value="F:GTP binding"/>
    <property type="evidence" value="ECO:0007669"/>
    <property type="project" value="InterPro"/>
</dbReference>